<feature type="domain" description="Helicase HerA central" evidence="1">
    <location>
        <begin position="136"/>
        <end position="337"/>
    </location>
</feature>
<dbReference type="Gene3D" id="3.40.50.300">
    <property type="entry name" value="P-loop containing nucleotide triphosphate hydrolases"/>
    <property type="match status" value="2"/>
</dbReference>
<comment type="caution">
    <text evidence="2">The sequence shown here is derived from an EMBL/GenBank/DDBJ whole genome shotgun (WGS) entry which is preliminary data.</text>
</comment>
<evidence type="ECO:0000313" key="3">
    <source>
        <dbReference type="Proteomes" id="UP000547209"/>
    </source>
</evidence>
<sequence>MLNNDKVIGKIVKIEGIHVLIEITEKDIANKISLFMGSGDFAVSINKLLFSVLPSGKKVVGRITKIFDRNMFDQNSIFINASDRFLIEADLIGIHDDYLKKFDSGINHFPIIGSEVYAVNERIQKSVLDIGSKWRIEVGNSFNDPNIYISANPDILFGKHLGVFGNTGTGKTCTLASVIQGIKRRIYNNSDGSKSEINPKIIIFDSNSEYDRAFASEEFKVRIITKQELKLPHYHLNFSEYYKFLGASQGVQAPVLKASIKQLRAKNNDEKKFKLSDVPTEIRKYLMTQAEKGADNERNKTFSFSQWYGWNATMINRIERLIEDEDLISMIETDQNTVEEVLRSDDEVILIQADFNKDELDIVMFLFSKLIYEWSTKNRDNEHKNHVLILFEEAHRYINEDDAEEYKLGNYYIERLAREGRKFGISLIISSQRPSELSPTVVSQCNSFIVHRITNKKDFDVINKILSTNNQNLLSIIPGLEKQYAIVLGEAFGYSDVIKIFDAYPTPKSDDPEVIFNWKNNSAKVIGEAISKLDEESTLDNFVRGIANRTKT</sequence>
<dbReference type="EMBL" id="JACJVP010000006">
    <property type="protein sequence ID" value="MBB6670064.1"/>
    <property type="molecule type" value="Genomic_DNA"/>
</dbReference>
<dbReference type="GO" id="GO:0005524">
    <property type="term" value="F:ATP binding"/>
    <property type="evidence" value="ECO:0007669"/>
    <property type="project" value="UniProtKB-KW"/>
</dbReference>
<dbReference type="SUPFAM" id="SSF52540">
    <property type="entry name" value="P-loop containing nucleoside triphosphate hydrolases"/>
    <property type="match status" value="1"/>
</dbReference>
<dbReference type="Pfam" id="PF01935">
    <property type="entry name" value="DUF87"/>
    <property type="match status" value="1"/>
</dbReference>
<reference evidence="2 3" key="1">
    <citation type="submission" date="2020-08" db="EMBL/GenBank/DDBJ databases">
        <title>Cohnella phylogeny.</title>
        <authorList>
            <person name="Dunlap C."/>
        </authorList>
    </citation>
    <scope>NUCLEOTIDE SEQUENCE [LARGE SCALE GENOMIC DNA]</scope>
    <source>
        <strain evidence="2 3">DSM 28246</strain>
    </source>
</reference>
<dbReference type="RefSeq" id="WP_185141498.1">
    <property type="nucleotide sequence ID" value="NZ_JACJVP010000006.1"/>
</dbReference>
<dbReference type="AlphaFoldDB" id="A0A7X0RM46"/>
<dbReference type="PANTHER" id="PTHR42957:SF1">
    <property type="entry name" value="HELICASE MJ1565-RELATED"/>
    <property type="match status" value="1"/>
</dbReference>
<keyword evidence="2" id="KW-0547">Nucleotide-binding</keyword>
<dbReference type="PANTHER" id="PTHR42957">
    <property type="entry name" value="HELICASE MJ1565-RELATED"/>
    <property type="match status" value="1"/>
</dbReference>
<dbReference type="InterPro" id="IPR008571">
    <property type="entry name" value="HerA-like"/>
</dbReference>
<organism evidence="2 3">
    <name type="scientific">Cohnella nanjingensis</name>
    <dbReference type="NCBI Taxonomy" id="1387779"/>
    <lineage>
        <taxon>Bacteria</taxon>
        <taxon>Bacillati</taxon>
        <taxon>Bacillota</taxon>
        <taxon>Bacilli</taxon>
        <taxon>Bacillales</taxon>
        <taxon>Paenibacillaceae</taxon>
        <taxon>Cohnella</taxon>
    </lineage>
</organism>
<keyword evidence="3" id="KW-1185">Reference proteome</keyword>
<dbReference type="Proteomes" id="UP000547209">
    <property type="component" value="Unassembled WGS sequence"/>
</dbReference>
<name>A0A7X0RM46_9BACL</name>
<protein>
    <submittedName>
        <fullName evidence="2">ATP-binding protein</fullName>
    </submittedName>
</protein>
<dbReference type="InterPro" id="IPR027417">
    <property type="entry name" value="P-loop_NTPase"/>
</dbReference>
<evidence type="ECO:0000259" key="1">
    <source>
        <dbReference type="Pfam" id="PF01935"/>
    </source>
</evidence>
<gene>
    <name evidence="2" type="ORF">H7C19_05125</name>
</gene>
<accession>A0A7X0RM46</accession>
<evidence type="ECO:0000313" key="2">
    <source>
        <dbReference type="EMBL" id="MBB6670064.1"/>
    </source>
</evidence>
<dbReference type="InterPro" id="IPR002789">
    <property type="entry name" value="HerA_central"/>
</dbReference>
<proteinExistence type="predicted"/>
<keyword evidence="2" id="KW-0067">ATP-binding</keyword>